<dbReference type="EMBL" id="QSRK01000048">
    <property type="protein sequence ID" value="RGL08169.1"/>
    <property type="molecule type" value="Genomic_DNA"/>
</dbReference>
<dbReference type="EMBL" id="QRXV01000003">
    <property type="protein sequence ID" value="RGU40704.1"/>
    <property type="molecule type" value="Genomic_DNA"/>
</dbReference>
<evidence type="ECO:0000256" key="3">
    <source>
        <dbReference type="ARBA" id="ARBA00022679"/>
    </source>
</evidence>
<evidence type="ECO:0000256" key="1">
    <source>
        <dbReference type="ARBA" id="ARBA00006739"/>
    </source>
</evidence>
<evidence type="ECO:0000313" key="10">
    <source>
        <dbReference type="Proteomes" id="UP000284022"/>
    </source>
</evidence>
<organism evidence="5 8">
    <name type="scientific">Bacteroides uniformis</name>
    <dbReference type="NCBI Taxonomy" id="820"/>
    <lineage>
        <taxon>Bacteria</taxon>
        <taxon>Pseudomonadati</taxon>
        <taxon>Bacteroidota</taxon>
        <taxon>Bacteroidia</taxon>
        <taxon>Bacteroidales</taxon>
        <taxon>Bacteroidaceae</taxon>
        <taxon>Bacteroides</taxon>
    </lineage>
</organism>
<dbReference type="AlphaFoldDB" id="A0A174UZT8"/>
<name>A0A174UZT8_BACUN</name>
<keyword evidence="2 5" id="KW-0328">Glycosyltransferase</keyword>
<dbReference type="PANTHER" id="PTHR43685:SF5">
    <property type="entry name" value="GLYCOSYLTRANSFERASE EPSE-RELATED"/>
    <property type="match status" value="1"/>
</dbReference>
<keyword evidence="3 5" id="KW-0808">Transferase</keyword>
<sequence length="273" mass="32012">MNTPFSVCLSVYKNDSFEYVRQAIDSVTIGQTCSPSEMVIVIDGPIGRELSEIIDGFEQDESIHIIRLPKNNGLGNALRIAVEYAKYDLIARMDSDDIALPDRFEKQLRCFEEDKELSIVGGSITEFIDTPDNIVASRICPSTDKEIKKFMKSRCGFNHMTVMFKKTDVLRAGNYQDWHFNEDYYLWLRMMQHGCKFRNLEDVLVNVRVGKDMYARRGGWKYFKSEYFLQKYMWQQHIIGLFIFLYNVTGRFVVEVMMTNCLRAWIFQNLLRK</sequence>
<dbReference type="Proteomes" id="UP000284022">
    <property type="component" value="Unassembled WGS sequence"/>
</dbReference>
<proteinExistence type="inferred from homology"/>
<dbReference type="GO" id="GO:0050501">
    <property type="term" value="F:hyaluronan synthase activity"/>
    <property type="evidence" value="ECO:0007669"/>
    <property type="project" value="UniProtKB-EC"/>
</dbReference>
<dbReference type="Pfam" id="PF00535">
    <property type="entry name" value="Glycos_transf_2"/>
    <property type="match status" value="1"/>
</dbReference>
<dbReference type="EMBL" id="CZAO01000024">
    <property type="protein sequence ID" value="CUQ27994.1"/>
    <property type="molecule type" value="Genomic_DNA"/>
</dbReference>
<protein>
    <submittedName>
        <fullName evidence="5">Glycosyl transferase 2</fullName>
        <ecNumber evidence="5">2.4.1.212</ecNumber>
    </submittedName>
    <submittedName>
        <fullName evidence="6">Glycosyltransferase</fullName>
    </submittedName>
</protein>
<dbReference type="InterPro" id="IPR001173">
    <property type="entry name" value="Glyco_trans_2-like"/>
</dbReference>
<evidence type="ECO:0000313" key="9">
    <source>
        <dbReference type="Proteomes" id="UP000260795"/>
    </source>
</evidence>
<dbReference type="SUPFAM" id="SSF53448">
    <property type="entry name" value="Nucleotide-diphospho-sugar transferases"/>
    <property type="match status" value="1"/>
</dbReference>
<evidence type="ECO:0000313" key="5">
    <source>
        <dbReference type="EMBL" id="CUQ27994.1"/>
    </source>
</evidence>
<evidence type="ECO:0000313" key="7">
    <source>
        <dbReference type="EMBL" id="RGU40704.1"/>
    </source>
</evidence>
<accession>A0A174UZT8</accession>
<dbReference type="PANTHER" id="PTHR43685">
    <property type="entry name" value="GLYCOSYLTRANSFERASE"/>
    <property type="match status" value="1"/>
</dbReference>
<evidence type="ECO:0000256" key="2">
    <source>
        <dbReference type="ARBA" id="ARBA00022676"/>
    </source>
</evidence>
<feature type="domain" description="Glycosyltransferase 2-like" evidence="4">
    <location>
        <begin position="6"/>
        <end position="165"/>
    </location>
</feature>
<dbReference type="Proteomes" id="UP000260795">
    <property type="component" value="Unassembled WGS sequence"/>
</dbReference>
<reference evidence="5 8" key="1">
    <citation type="submission" date="2015-09" db="EMBL/GenBank/DDBJ databases">
        <authorList>
            <consortium name="Pathogen Informatics"/>
        </authorList>
    </citation>
    <scope>NUCLEOTIDE SEQUENCE [LARGE SCALE GENOMIC DNA]</scope>
    <source>
        <strain evidence="5 8">2789STDY5834898</strain>
    </source>
</reference>
<dbReference type="InterPro" id="IPR029044">
    <property type="entry name" value="Nucleotide-diphossugar_trans"/>
</dbReference>
<dbReference type="EC" id="2.4.1.212" evidence="5"/>
<evidence type="ECO:0000313" key="6">
    <source>
        <dbReference type="EMBL" id="RGL08169.1"/>
    </source>
</evidence>
<gene>
    <name evidence="5" type="primary">hyaD_7</name>
    <name evidence="7" type="ORF">DWW83_03845</name>
    <name evidence="6" type="ORF">DXC80_19175</name>
    <name evidence="5" type="ORF">ERS852510_03771</name>
</gene>
<dbReference type="RefSeq" id="WP_057254134.1">
    <property type="nucleotide sequence ID" value="NZ_CAXKYG010000019.1"/>
</dbReference>
<reference evidence="9 10" key="2">
    <citation type="submission" date="2018-08" db="EMBL/GenBank/DDBJ databases">
        <title>A genome reference for cultivated species of the human gut microbiota.</title>
        <authorList>
            <person name="Zou Y."/>
            <person name="Xue W."/>
            <person name="Luo G."/>
        </authorList>
    </citation>
    <scope>NUCLEOTIDE SEQUENCE [LARGE SCALE GENOMIC DNA]</scope>
    <source>
        <strain evidence="7 10">AF17-20</strain>
        <strain evidence="6 9">TF08-13</strain>
    </source>
</reference>
<dbReference type="Proteomes" id="UP000095766">
    <property type="component" value="Unassembled WGS sequence"/>
</dbReference>
<evidence type="ECO:0000313" key="8">
    <source>
        <dbReference type="Proteomes" id="UP000095766"/>
    </source>
</evidence>
<evidence type="ECO:0000259" key="4">
    <source>
        <dbReference type="Pfam" id="PF00535"/>
    </source>
</evidence>
<dbReference type="InterPro" id="IPR050834">
    <property type="entry name" value="Glycosyltransf_2"/>
</dbReference>
<comment type="similarity">
    <text evidence="1">Belongs to the glycosyltransferase 2 family.</text>
</comment>
<dbReference type="Gene3D" id="3.90.550.10">
    <property type="entry name" value="Spore Coat Polysaccharide Biosynthesis Protein SpsA, Chain A"/>
    <property type="match status" value="1"/>
</dbReference>